<sequence>MTSSGHYSKILTAFLAFSWFSREIPDIDWSAQTVLWRRPTRRNLPCDWTPPPSNEPTIEYVDAEEFQRNLKSVMYAEVYHLDVVADNGKVKPDADGSSLIRELADSLREERPERLPPERDIEHSVQLKQGAVPSSRPPFRHAHVAKAALKVFVDKLLQKKWIERSSSPWVSNSFAVPERDPVTGQLPTKIQW</sequence>
<dbReference type="AlphaFoldDB" id="A0A8S9USI4"/>
<evidence type="ECO:0000313" key="2">
    <source>
        <dbReference type="Proteomes" id="UP000704712"/>
    </source>
</evidence>
<dbReference type="InterPro" id="IPR043502">
    <property type="entry name" value="DNA/RNA_pol_sf"/>
</dbReference>
<evidence type="ECO:0000313" key="1">
    <source>
        <dbReference type="EMBL" id="KAF4142024.1"/>
    </source>
</evidence>
<dbReference type="EMBL" id="JAACNO010001218">
    <property type="protein sequence ID" value="KAF4142024.1"/>
    <property type="molecule type" value="Genomic_DNA"/>
</dbReference>
<dbReference type="Proteomes" id="UP000704712">
    <property type="component" value="Unassembled WGS sequence"/>
</dbReference>
<accession>A0A8S9USI4</accession>
<protein>
    <submittedName>
        <fullName evidence="1">Uncharacterized protein</fullName>
    </submittedName>
</protein>
<proteinExistence type="predicted"/>
<dbReference type="PANTHER" id="PTHR15503:SF22">
    <property type="entry name" value="TRANSPOSON TY3-I GAG POLYPROTEIN"/>
    <property type="match status" value="1"/>
</dbReference>
<dbReference type="SUPFAM" id="SSF56672">
    <property type="entry name" value="DNA/RNA polymerases"/>
    <property type="match status" value="1"/>
</dbReference>
<gene>
    <name evidence="1" type="ORF">GN958_ATG08779</name>
</gene>
<reference evidence="1" key="1">
    <citation type="submission" date="2020-03" db="EMBL/GenBank/DDBJ databases">
        <title>Hybrid Assembly of Korean Phytophthora infestans isolates.</title>
        <authorList>
            <person name="Prokchorchik M."/>
            <person name="Lee Y."/>
            <person name="Seo J."/>
            <person name="Cho J.-H."/>
            <person name="Park Y.-E."/>
            <person name="Jang D.-C."/>
            <person name="Im J.-S."/>
            <person name="Choi J.-G."/>
            <person name="Park H.-J."/>
            <person name="Lee G.-B."/>
            <person name="Lee Y.-G."/>
            <person name="Hong S.-Y."/>
            <person name="Cho K."/>
            <person name="Sohn K.H."/>
        </authorList>
    </citation>
    <scope>NUCLEOTIDE SEQUENCE</scope>
    <source>
        <strain evidence="1">KR_2_A2</strain>
    </source>
</reference>
<dbReference type="Gene3D" id="3.10.10.10">
    <property type="entry name" value="HIV Type 1 Reverse Transcriptase, subunit A, domain 1"/>
    <property type="match status" value="1"/>
</dbReference>
<name>A0A8S9USI4_PHYIN</name>
<organism evidence="1 2">
    <name type="scientific">Phytophthora infestans</name>
    <name type="common">Potato late blight agent</name>
    <name type="synonym">Botrytis infestans</name>
    <dbReference type="NCBI Taxonomy" id="4787"/>
    <lineage>
        <taxon>Eukaryota</taxon>
        <taxon>Sar</taxon>
        <taxon>Stramenopiles</taxon>
        <taxon>Oomycota</taxon>
        <taxon>Peronosporomycetes</taxon>
        <taxon>Peronosporales</taxon>
        <taxon>Peronosporaceae</taxon>
        <taxon>Phytophthora</taxon>
    </lineage>
</organism>
<dbReference type="PANTHER" id="PTHR15503">
    <property type="entry name" value="LDOC1 RELATED"/>
    <property type="match status" value="1"/>
</dbReference>
<dbReference type="InterPro" id="IPR032567">
    <property type="entry name" value="RTL1-rel"/>
</dbReference>
<comment type="caution">
    <text evidence="1">The sequence shown here is derived from an EMBL/GenBank/DDBJ whole genome shotgun (WGS) entry which is preliminary data.</text>
</comment>